<gene>
    <name evidence="2" type="ordered locus">Fraau_1467</name>
</gene>
<dbReference type="eggNOG" id="ENOG5031J8X">
    <property type="taxonomic scope" value="Bacteria"/>
</dbReference>
<proteinExistence type="predicted"/>
<dbReference type="STRING" id="767434.Fraau_1467"/>
<accession>H8L646</accession>
<evidence type="ECO:0000256" key="1">
    <source>
        <dbReference type="SAM" id="MobiDB-lite"/>
    </source>
</evidence>
<evidence type="ECO:0000313" key="3">
    <source>
        <dbReference type="Proteomes" id="UP000005234"/>
    </source>
</evidence>
<evidence type="ECO:0000313" key="2">
    <source>
        <dbReference type="EMBL" id="AFC85890.1"/>
    </source>
</evidence>
<dbReference type="EMBL" id="CP003350">
    <property type="protein sequence ID" value="AFC85890.1"/>
    <property type="molecule type" value="Genomic_DNA"/>
</dbReference>
<sequence>MTDRVIHTPASRATDPVSSHDAEMRVTRSGSRHSNRLAVVEAVRRYNDDMTSAEIALAAGLDYHEAARRLPECVTAGDLKKGPMRVCSVRGTLVCSWVMA</sequence>
<organism evidence="2 3">
    <name type="scientific">Frateuria aurantia (strain ATCC 33424 / DSM 6220 / KCTC 2777 / LMG 1558 / NBRC 3245 / NCIMB 13370)</name>
    <name type="common">Acetobacter aurantius</name>
    <dbReference type="NCBI Taxonomy" id="767434"/>
    <lineage>
        <taxon>Bacteria</taxon>
        <taxon>Pseudomonadati</taxon>
        <taxon>Pseudomonadota</taxon>
        <taxon>Gammaproteobacteria</taxon>
        <taxon>Lysobacterales</taxon>
        <taxon>Rhodanobacteraceae</taxon>
        <taxon>Frateuria</taxon>
    </lineage>
</organism>
<feature type="region of interest" description="Disordered" evidence="1">
    <location>
        <begin position="1"/>
        <end position="31"/>
    </location>
</feature>
<dbReference type="Proteomes" id="UP000005234">
    <property type="component" value="Chromosome"/>
</dbReference>
<reference evidence="2" key="1">
    <citation type="submission" date="2012-02" db="EMBL/GenBank/DDBJ databases">
        <title>The complete genome of Frateuria aurantia DSM 6220.</title>
        <authorList>
            <consortium name="US DOE Joint Genome Institute (JGI-PGF)"/>
            <person name="Lucas S."/>
            <person name="Copeland A."/>
            <person name="Lapidus A."/>
            <person name="Glavina del Rio T."/>
            <person name="Dalin E."/>
            <person name="Tice H."/>
            <person name="Bruce D."/>
            <person name="Goodwin L."/>
            <person name="Pitluck S."/>
            <person name="Peters L."/>
            <person name="Ovchinnikova G."/>
            <person name="Teshima H."/>
            <person name="Kyrpides N."/>
            <person name="Mavromatis K."/>
            <person name="Ivanova N."/>
            <person name="Brettin T."/>
            <person name="Detter J.C."/>
            <person name="Han C."/>
            <person name="Larimer F."/>
            <person name="Land M."/>
            <person name="Hauser L."/>
            <person name="Markowitz V."/>
            <person name="Cheng J.-F."/>
            <person name="Hugenholtz P."/>
            <person name="Woyke T."/>
            <person name="Wu D."/>
            <person name="Brambilla E."/>
            <person name="Klenk H.-P."/>
            <person name="Eisen J.A."/>
        </authorList>
    </citation>
    <scope>NUCLEOTIDE SEQUENCE</scope>
    <source>
        <strain evidence="2">DSM 6220</strain>
    </source>
</reference>
<dbReference type="AlphaFoldDB" id="H8L646"/>
<dbReference type="OrthoDB" id="6049188at2"/>
<dbReference type="KEGG" id="fau:Fraau_1467"/>
<keyword evidence="3" id="KW-1185">Reference proteome</keyword>
<protein>
    <submittedName>
        <fullName evidence="2">Uncharacterized protein</fullName>
    </submittedName>
</protein>
<dbReference type="RefSeq" id="WP_014402895.1">
    <property type="nucleotide sequence ID" value="NC_017033.1"/>
</dbReference>
<name>H8L646_FRAAD</name>
<dbReference type="HOGENOM" id="CLU_180675_0_0_6"/>